<proteinExistence type="predicted"/>
<feature type="transmembrane region" description="Helical" evidence="6">
    <location>
        <begin position="82"/>
        <end position="102"/>
    </location>
</feature>
<comment type="subcellular location">
    <subcellularLocation>
        <location evidence="1">Cell membrane</location>
        <topology evidence="1">Multi-pass membrane protein</topology>
    </subcellularLocation>
</comment>
<keyword evidence="4 6" id="KW-1133">Transmembrane helix</keyword>
<evidence type="ECO:0000256" key="2">
    <source>
        <dbReference type="ARBA" id="ARBA00022475"/>
    </source>
</evidence>
<dbReference type="InterPro" id="IPR011701">
    <property type="entry name" value="MFS"/>
</dbReference>
<feature type="transmembrane region" description="Helical" evidence="6">
    <location>
        <begin position="324"/>
        <end position="342"/>
    </location>
</feature>
<dbReference type="EMBL" id="FOPZ01000002">
    <property type="protein sequence ID" value="SFH37609.1"/>
    <property type="molecule type" value="Genomic_DNA"/>
</dbReference>
<dbReference type="PROSITE" id="PS50850">
    <property type="entry name" value="MFS"/>
    <property type="match status" value="1"/>
</dbReference>
<dbReference type="GO" id="GO:0005886">
    <property type="term" value="C:plasma membrane"/>
    <property type="evidence" value="ECO:0007669"/>
    <property type="project" value="UniProtKB-SubCell"/>
</dbReference>
<dbReference type="OrthoDB" id="177106at2157"/>
<feature type="transmembrane region" description="Helical" evidence="6">
    <location>
        <begin position="181"/>
        <end position="201"/>
    </location>
</feature>
<name>A0A1I2ZJE2_9EURY</name>
<sequence>MSRLPSIGLSEFPAVLLAVIASTFFVGFGGGVVFPILPNLGAVLGISAFMVGVILSANRWVRLVANAPAGALVDRYGTRKPFVAGLFIEGVATLGYVVAIALPPAESFRPVATGLPAISVGSFAVGSNEWFAAVALAVAPETWFLLARVLWGVGSAAVFATAYTIAADVSDSGSRGTNMGVVRGGITMGFPAGLVLGGVVSSVAGNVAAFVVAAAFALLASVVAYRLVPETHVTTDGEKQSVKPWDIDTSTPAVTVGLVNFGLMFAYIGALFATLVLFLGETDISLLGLDPQGTSGLFMAGTVVSASVFMFAGGRVSDSRESRTPILLGFLVVSFVGFLLLARAGSSLELGVACIAIGAGQGGTSGPMMALLADLTPDERMGRASGTNNVFGDVGGGLGPMVSLPLVESVGFAPVYAACAAVPLAAGIALLVGVRRETGTFVPGRDAGESTGGEAAPTEA</sequence>
<feature type="transmembrane region" description="Helical" evidence="6">
    <location>
        <begin position="12"/>
        <end position="34"/>
    </location>
</feature>
<feature type="domain" description="Major facilitator superfamily (MFS) profile" evidence="7">
    <location>
        <begin position="15"/>
        <end position="438"/>
    </location>
</feature>
<evidence type="ECO:0000256" key="3">
    <source>
        <dbReference type="ARBA" id="ARBA00022692"/>
    </source>
</evidence>
<keyword evidence="2" id="KW-1003">Cell membrane</keyword>
<evidence type="ECO:0000256" key="1">
    <source>
        <dbReference type="ARBA" id="ARBA00004651"/>
    </source>
</evidence>
<evidence type="ECO:0000256" key="6">
    <source>
        <dbReference type="SAM" id="Phobius"/>
    </source>
</evidence>
<dbReference type="PANTHER" id="PTHR43124:SF3">
    <property type="entry name" value="CHLORAMPHENICOL EFFLUX PUMP RV0191"/>
    <property type="match status" value="1"/>
</dbReference>
<feature type="transmembrane region" description="Helical" evidence="6">
    <location>
        <begin position="40"/>
        <end position="61"/>
    </location>
</feature>
<dbReference type="PANTHER" id="PTHR43124">
    <property type="entry name" value="PURINE EFFLUX PUMP PBUE"/>
    <property type="match status" value="1"/>
</dbReference>
<reference evidence="8 9" key="1">
    <citation type="submission" date="2016-10" db="EMBL/GenBank/DDBJ databases">
        <authorList>
            <person name="Varghese N."/>
            <person name="Submissions S."/>
        </authorList>
    </citation>
    <scope>NUCLEOTIDE SEQUENCE [LARGE SCALE GENOMIC DNA]</scope>
    <source>
        <strain evidence="8 9">CGMCC 1.6377</strain>
    </source>
</reference>
<dbReference type="InterPro" id="IPR020846">
    <property type="entry name" value="MFS_dom"/>
</dbReference>
<evidence type="ECO:0000259" key="7">
    <source>
        <dbReference type="PROSITE" id="PS50850"/>
    </source>
</evidence>
<dbReference type="RefSeq" id="WP_149783298.1">
    <property type="nucleotide sequence ID" value="NZ_BAAADP010000005.1"/>
</dbReference>
<keyword evidence="3 6" id="KW-0812">Transmembrane</keyword>
<dbReference type="InterPro" id="IPR050189">
    <property type="entry name" value="MFS_Efflux_Transporters"/>
</dbReference>
<dbReference type="Pfam" id="PF07690">
    <property type="entry name" value="MFS_1"/>
    <property type="match status" value="1"/>
</dbReference>
<feature type="transmembrane region" description="Helical" evidence="6">
    <location>
        <begin position="207"/>
        <end position="228"/>
    </location>
</feature>
<evidence type="ECO:0000313" key="9">
    <source>
        <dbReference type="Proteomes" id="UP000323537"/>
    </source>
</evidence>
<feature type="transmembrane region" description="Helical" evidence="6">
    <location>
        <begin position="292"/>
        <end position="312"/>
    </location>
</feature>
<dbReference type="GO" id="GO:0022857">
    <property type="term" value="F:transmembrane transporter activity"/>
    <property type="evidence" value="ECO:0007669"/>
    <property type="project" value="InterPro"/>
</dbReference>
<evidence type="ECO:0000256" key="5">
    <source>
        <dbReference type="ARBA" id="ARBA00023136"/>
    </source>
</evidence>
<gene>
    <name evidence="8" type="ORF">SAMN04488066_102139</name>
</gene>
<dbReference type="Gene3D" id="1.20.1250.20">
    <property type="entry name" value="MFS general substrate transporter like domains"/>
    <property type="match status" value="1"/>
</dbReference>
<evidence type="ECO:0000313" key="8">
    <source>
        <dbReference type="EMBL" id="SFH37609.1"/>
    </source>
</evidence>
<keyword evidence="5 6" id="KW-0472">Membrane</keyword>
<dbReference type="Proteomes" id="UP000323537">
    <property type="component" value="Unassembled WGS sequence"/>
</dbReference>
<accession>A0A1I2ZJE2</accession>
<dbReference type="InterPro" id="IPR036259">
    <property type="entry name" value="MFS_trans_sf"/>
</dbReference>
<feature type="transmembrane region" description="Helical" evidence="6">
    <location>
        <begin position="413"/>
        <end position="434"/>
    </location>
</feature>
<evidence type="ECO:0000256" key="4">
    <source>
        <dbReference type="ARBA" id="ARBA00022989"/>
    </source>
</evidence>
<organism evidence="8 9">
    <name type="scientific">Halorubrum aquaticum</name>
    <dbReference type="NCBI Taxonomy" id="387340"/>
    <lineage>
        <taxon>Archaea</taxon>
        <taxon>Methanobacteriati</taxon>
        <taxon>Methanobacteriota</taxon>
        <taxon>Stenosarchaea group</taxon>
        <taxon>Halobacteria</taxon>
        <taxon>Halobacteriales</taxon>
        <taxon>Haloferacaceae</taxon>
        <taxon>Halorubrum</taxon>
    </lineage>
</organism>
<protein>
    <submittedName>
        <fullName evidence="8">Predicted arabinose efflux permease, MFS family</fullName>
    </submittedName>
</protein>
<dbReference type="AlphaFoldDB" id="A0A1I2ZJE2"/>
<feature type="transmembrane region" description="Helical" evidence="6">
    <location>
        <begin position="149"/>
        <end position="169"/>
    </location>
</feature>
<feature type="transmembrane region" description="Helical" evidence="6">
    <location>
        <begin position="249"/>
        <end position="280"/>
    </location>
</feature>
<keyword evidence="9" id="KW-1185">Reference proteome</keyword>
<dbReference type="SUPFAM" id="SSF103473">
    <property type="entry name" value="MFS general substrate transporter"/>
    <property type="match status" value="1"/>
</dbReference>